<dbReference type="GO" id="GO:0016020">
    <property type="term" value="C:membrane"/>
    <property type="evidence" value="ECO:0007669"/>
    <property type="project" value="TreeGrafter"/>
</dbReference>
<keyword evidence="2" id="KW-0479">Metal-binding</keyword>
<evidence type="ECO:0000256" key="3">
    <source>
        <dbReference type="ARBA" id="ARBA00022801"/>
    </source>
</evidence>
<protein>
    <submittedName>
        <fullName evidence="10">M48 family metalloprotease</fullName>
    </submittedName>
</protein>
<comment type="similarity">
    <text evidence="6">Belongs to the peptidase M48 family.</text>
</comment>
<evidence type="ECO:0000259" key="9">
    <source>
        <dbReference type="Pfam" id="PF01435"/>
    </source>
</evidence>
<keyword evidence="8" id="KW-0472">Membrane</keyword>
<dbReference type="GO" id="GO:0046872">
    <property type="term" value="F:metal ion binding"/>
    <property type="evidence" value="ECO:0007669"/>
    <property type="project" value="UniProtKB-KW"/>
</dbReference>
<dbReference type="PANTHER" id="PTHR22726">
    <property type="entry name" value="METALLOENDOPEPTIDASE OMA1"/>
    <property type="match status" value="1"/>
</dbReference>
<keyword evidence="5 6" id="KW-0482">Metalloprotease</keyword>
<dbReference type="GO" id="GO:0051603">
    <property type="term" value="P:proteolysis involved in protein catabolic process"/>
    <property type="evidence" value="ECO:0007669"/>
    <property type="project" value="TreeGrafter"/>
</dbReference>
<evidence type="ECO:0000256" key="5">
    <source>
        <dbReference type="ARBA" id="ARBA00023049"/>
    </source>
</evidence>
<dbReference type="Proteomes" id="UP000593765">
    <property type="component" value="Chromosome"/>
</dbReference>
<evidence type="ECO:0000256" key="6">
    <source>
        <dbReference type="RuleBase" id="RU003983"/>
    </source>
</evidence>
<dbReference type="EMBL" id="CP063458">
    <property type="protein sequence ID" value="QOV87591.1"/>
    <property type="molecule type" value="Genomic_DNA"/>
</dbReference>
<dbReference type="Gene3D" id="3.30.2010.10">
    <property type="entry name" value="Metalloproteases ('zincins'), catalytic domain"/>
    <property type="match status" value="1"/>
</dbReference>
<evidence type="ECO:0000256" key="2">
    <source>
        <dbReference type="ARBA" id="ARBA00022723"/>
    </source>
</evidence>
<evidence type="ECO:0000256" key="8">
    <source>
        <dbReference type="SAM" id="Phobius"/>
    </source>
</evidence>
<dbReference type="InterPro" id="IPR051156">
    <property type="entry name" value="Mito/Outer_Membr_Metalloprot"/>
</dbReference>
<name>A0A7M2WS24_9BACT</name>
<keyword evidence="8" id="KW-1133">Transmembrane helix</keyword>
<feature type="region of interest" description="Disordered" evidence="7">
    <location>
        <begin position="238"/>
        <end position="296"/>
    </location>
</feature>
<keyword evidence="8" id="KW-0812">Transmembrane</keyword>
<dbReference type="InterPro" id="IPR001915">
    <property type="entry name" value="Peptidase_M48"/>
</dbReference>
<evidence type="ECO:0000256" key="4">
    <source>
        <dbReference type="ARBA" id="ARBA00022833"/>
    </source>
</evidence>
<proteinExistence type="inferred from homology"/>
<dbReference type="Pfam" id="PF01435">
    <property type="entry name" value="Peptidase_M48"/>
    <property type="match status" value="1"/>
</dbReference>
<evidence type="ECO:0000313" key="11">
    <source>
        <dbReference type="Proteomes" id="UP000593765"/>
    </source>
</evidence>
<gene>
    <name evidence="10" type="ORF">IPV69_14980</name>
</gene>
<dbReference type="KEGG" id="hbs:IPV69_14980"/>
<dbReference type="GO" id="GO:0004222">
    <property type="term" value="F:metalloendopeptidase activity"/>
    <property type="evidence" value="ECO:0007669"/>
    <property type="project" value="InterPro"/>
</dbReference>
<keyword evidence="4 6" id="KW-0862">Zinc</keyword>
<evidence type="ECO:0000256" key="7">
    <source>
        <dbReference type="SAM" id="MobiDB-lite"/>
    </source>
</evidence>
<comment type="cofactor">
    <cofactor evidence="6">
        <name>Zn(2+)</name>
        <dbReference type="ChEBI" id="CHEBI:29105"/>
    </cofactor>
    <text evidence="6">Binds 1 zinc ion per subunit.</text>
</comment>
<keyword evidence="3 6" id="KW-0378">Hydrolase</keyword>
<keyword evidence="11" id="KW-1185">Reference proteome</keyword>
<reference evidence="10 11" key="1">
    <citation type="submission" date="2020-10" db="EMBL/GenBank/DDBJ databases">
        <title>Wide distribution of Phycisphaera-like planctomycetes from WD2101 soil group in peatlands and genome analysis of the first cultivated representative.</title>
        <authorList>
            <person name="Dedysh S.N."/>
            <person name="Beletsky A.V."/>
            <person name="Ivanova A."/>
            <person name="Kulichevskaya I.S."/>
            <person name="Suzina N.E."/>
            <person name="Philippov D.A."/>
            <person name="Rakitin A.L."/>
            <person name="Mardanov A.V."/>
            <person name="Ravin N.V."/>
        </authorList>
    </citation>
    <scope>NUCLEOTIDE SEQUENCE [LARGE SCALE GENOMIC DNA]</scope>
    <source>
        <strain evidence="10 11">M1803</strain>
    </source>
</reference>
<feature type="compositionally biased region" description="Polar residues" evidence="7">
    <location>
        <begin position="245"/>
        <end position="264"/>
    </location>
</feature>
<evidence type="ECO:0000256" key="1">
    <source>
        <dbReference type="ARBA" id="ARBA00022670"/>
    </source>
</evidence>
<organism evidence="10 11">
    <name type="scientific">Humisphaera borealis</name>
    <dbReference type="NCBI Taxonomy" id="2807512"/>
    <lineage>
        <taxon>Bacteria</taxon>
        <taxon>Pseudomonadati</taxon>
        <taxon>Planctomycetota</taxon>
        <taxon>Phycisphaerae</taxon>
        <taxon>Tepidisphaerales</taxon>
        <taxon>Tepidisphaeraceae</taxon>
        <taxon>Humisphaera</taxon>
    </lineage>
</organism>
<feature type="domain" description="Peptidase M48" evidence="9">
    <location>
        <begin position="84"/>
        <end position="262"/>
    </location>
</feature>
<dbReference type="RefSeq" id="WP_206290498.1">
    <property type="nucleotide sequence ID" value="NZ_CP063458.1"/>
</dbReference>
<evidence type="ECO:0000313" key="10">
    <source>
        <dbReference type="EMBL" id="QOV87591.1"/>
    </source>
</evidence>
<feature type="transmembrane region" description="Helical" evidence="8">
    <location>
        <begin position="12"/>
        <end position="33"/>
    </location>
</feature>
<dbReference type="PANTHER" id="PTHR22726:SF1">
    <property type="entry name" value="METALLOENDOPEPTIDASE OMA1, MITOCHONDRIAL"/>
    <property type="match status" value="1"/>
</dbReference>
<dbReference type="AlphaFoldDB" id="A0A7M2WS24"/>
<sequence>MPVLTRPRRGAARLNISVIIALGIAVFGVIKFLSTSQVNPVTGEKQRVSLTPQQEVALGLQSAPQMAQQMGGLVPKSDPRSQFVTAVGQKLVAAIGKDHPWKFQFHLLADTKTVNAFALPGGQCFITLALFNQLQNEAQLAGVMGHEIGHVIHRHSAERIAKGDLGRSLVTAVGVGASGSDGGQFAHMAAAVTADMIQKSYGRDAELESDHYGVEYMTKAGYDPREMIGVMEILKKASGGGSRPEFTSTHPDPGNRAQQISEQVKQLFPQGVPPTLTKGAALKDGRPGGPAQSAPW</sequence>
<accession>A0A7M2WS24</accession>
<keyword evidence="1 6" id="KW-0645">Protease</keyword>